<proteinExistence type="predicted"/>
<dbReference type="AlphaFoldDB" id="A0A066TRU2"/>
<dbReference type="EMBL" id="JMQI01000071">
    <property type="protein sequence ID" value="KDN17585.1"/>
    <property type="molecule type" value="Genomic_DNA"/>
</dbReference>
<reference evidence="2 3" key="1">
    <citation type="submission" date="2014-05" db="EMBL/GenBank/DDBJ databases">
        <title>Draft genome sequence of Amycolatopsis rifamycinica DSM 46095.</title>
        <authorList>
            <person name="Lal R."/>
            <person name="Saxena A."/>
            <person name="Kumari R."/>
            <person name="Mukherjee U."/>
            <person name="Singh P."/>
            <person name="Sangwan N."/>
            <person name="Mahato N.K."/>
        </authorList>
    </citation>
    <scope>NUCLEOTIDE SEQUENCE [LARGE SCALE GENOMIC DNA]</scope>
    <source>
        <strain evidence="2 3">DSM 46095</strain>
    </source>
</reference>
<dbReference type="OrthoDB" id="3626588at2"/>
<accession>A0A066TRU2</accession>
<comment type="caution">
    <text evidence="2">The sequence shown here is derived from an EMBL/GenBank/DDBJ whole genome shotgun (WGS) entry which is preliminary data.</text>
</comment>
<dbReference type="RefSeq" id="WP_043787448.1">
    <property type="nucleotide sequence ID" value="NZ_JMQI01000071.1"/>
</dbReference>
<keyword evidence="1" id="KW-1133">Transmembrane helix</keyword>
<keyword evidence="3" id="KW-1185">Reference proteome</keyword>
<name>A0A066TRU2_9PSEU</name>
<dbReference type="STRING" id="287986.DV20_35240"/>
<protein>
    <submittedName>
        <fullName evidence="2">Uncharacterized protein</fullName>
    </submittedName>
</protein>
<dbReference type="Proteomes" id="UP000027345">
    <property type="component" value="Unassembled WGS sequence"/>
</dbReference>
<evidence type="ECO:0000313" key="3">
    <source>
        <dbReference type="Proteomes" id="UP000027345"/>
    </source>
</evidence>
<keyword evidence="1" id="KW-0472">Membrane</keyword>
<gene>
    <name evidence="2" type="ORF">DV20_35240</name>
</gene>
<keyword evidence="1" id="KW-0812">Transmembrane</keyword>
<sequence length="254" mass="26141">MNTEAERTMALRWLASRGQPVAAPTPFLGALLATRNVAIGGALPWALLFGVLALFGAIGYDSLFGPGATVSTPAYFACFAIQLTLWRSARSRQRALAKVTHPWPGPVPRTPGGWFIASVALAYCGGAALSLALFSTPARTYAVSWLGLLALSALCTGCVLAGFLRAPVLAVDGPSLAVYRALLAENIHVAAPALAAVPPILDVARADRLPAGYGAALAGYAALVVGTELVAYLRSRRPLPPGHYGEPGAGVIGG</sequence>
<evidence type="ECO:0000256" key="1">
    <source>
        <dbReference type="SAM" id="Phobius"/>
    </source>
</evidence>
<feature type="transmembrane region" description="Helical" evidence="1">
    <location>
        <begin position="37"/>
        <end position="58"/>
    </location>
</feature>
<feature type="transmembrane region" description="Helical" evidence="1">
    <location>
        <begin position="114"/>
        <end position="136"/>
    </location>
</feature>
<organism evidence="2 3">
    <name type="scientific">Amycolatopsis rifamycinica</name>
    <dbReference type="NCBI Taxonomy" id="287986"/>
    <lineage>
        <taxon>Bacteria</taxon>
        <taxon>Bacillati</taxon>
        <taxon>Actinomycetota</taxon>
        <taxon>Actinomycetes</taxon>
        <taxon>Pseudonocardiales</taxon>
        <taxon>Pseudonocardiaceae</taxon>
        <taxon>Amycolatopsis</taxon>
    </lineage>
</organism>
<feature type="transmembrane region" description="Helical" evidence="1">
    <location>
        <begin position="213"/>
        <end position="233"/>
    </location>
</feature>
<evidence type="ECO:0000313" key="2">
    <source>
        <dbReference type="EMBL" id="KDN17585.1"/>
    </source>
</evidence>
<feature type="transmembrane region" description="Helical" evidence="1">
    <location>
        <begin position="142"/>
        <end position="164"/>
    </location>
</feature>